<dbReference type="Gene3D" id="1.10.10.10">
    <property type="entry name" value="Winged helix-like DNA-binding domain superfamily/Winged helix DNA-binding domain"/>
    <property type="match status" value="1"/>
</dbReference>
<dbReference type="SUPFAM" id="SSF46785">
    <property type="entry name" value="Winged helix' DNA-binding domain"/>
    <property type="match status" value="1"/>
</dbReference>
<dbReference type="Pfam" id="PF12802">
    <property type="entry name" value="MarR_2"/>
    <property type="match status" value="1"/>
</dbReference>
<evidence type="ECO:0000313" key="2">
    <source>
        <dbReference type="EMBL" id="NKE58028.1"/>
    </source>
</evidence>
<dbReference type="PRINTS" id="PR00598">
    <property type="entry name" value="HTHMARR"/>
</dbReference>
<dbReference type="EMBL" id="VSRL01000044">
    <property type="protein sequence ID" value="NKE58028.1"/>
    <property type="molecule type" value="Genomic_DNA"/>
</dbReference>
<organism evidence="2 3">
    <name type="scientific">Lentzea indica</name>
    <dbReference type="NCBI Taxonomy" id="2604800"/>
    <lineage>
        <taxon>Bacteria</taxon>
        <taxon>Bacillati</taxon>
        <taxon>Actinomycetota</taxon>
        <taxon>Actinomycetes</taxon>
        <taxon>Pseudonocardiales</taxon>
        <taxon>Pseudonocardiaceae</taxon>
        <taxon>Lentzea</taxon>
    </lineage>
</organism>
<sequence>MSGTTAVSTAAVTPARITSFGMTATRSTTNARRPVRDTAARMTKNTTMLSIARWTACSYPAASPATRTANQPASAGSCPCSVVAAQLRPPIVASQARTSARSCAQTDAASRGIPVQASTPSGLIGVSASWPSTQASVHADISTATASCHRGLRTTQRASRTISARVIPPTMPFPGGLRRNVTPTLTRPAPVRARSSRSAIHDRGTDLSYAEYMSIDQLLRLPSYLMLQLVREARRIGRADLSQGLHWPHLTVLAYLAEQEAVAQKRISDRVRMDASDLVATLDDLEGWGFAQRKRDERDRRRFTVAITDEGREALRERLEAARAHEEELLAPLTPHERIVLTTLLRKAYLHHADLRVD</sequence>
<protein>
    <submittedName>
        <fullName evidence="2">Winged helix-turn-helix transcriptional regulator</fullName>
    </submittedName>
</protein>
<dbReference type="PANTHER" id="PTHR33164">
    <property type="entry name" value="TRANSCRIPTIONAL REGULATOR, MARR FAMILY"/>
    <property type="match status" value="1"/>
</dbReference>
<feature type="domain" description="HTH marR-type" evidence="1">
    <location>
        <begin position="215"/>
        <end position="350"/>
    </location>
</feature>
<dbReference type="SMART" id="SM00347">
    <property type="entry name" value="HTH_MARR"/>
    <property type="match status" value="1"/>
</dbReference>
<dbReference type="InterPro" id="IPR036390">
    <property type="entry name" value="WH_DNA-bd_sf"/>
</dbReference>
<proteinExistence type="predicted"/>
<reference evidence="2 3" key="1">
    <citation type="submission" date="2019-08" db="EMBL/GenBank/DDBJ databases">
        <title>Lentzea from Indian Himalayas.</title>
        <authorList>
            <person name="Mandal S."/>
            <person name="Mallick Gupta A."/>
            <person name="Maiti P.K."/>
            <person name="Sarkar J."/>
            <person name="Mandal S."/>
        </authorList>
    </citation>
    <scope>NUCLEOTIDE SEQUENCE [LARGE SCALE GENOMIC DNA]</scope>
    <source>
        <strain evidence="2 3">PSKA42</strain>
    </source>
</reference>
<dbReference type="Proteomes" id="UP001515943">
    <property type="component" value="Unassembled WGS sequence"/>
</dbReference>
<accession>A0ABX1FGE6</accession>
<dbReference type="InterPro" id="IPR036388">
    <property type="entry name" value="WH-like_DNA-bd_sf"/>
</dbReference>
<evidence type="ECO:0000259" key="1">
    <source>
        <dbReference type="PROSITE" id="PS50995"/>
    </source>
</evidence>
<dbReference type="InterPro" id="IPR000835">
    <property type="entry name" value="HTH_MarR-typ"/>
</dbReference>
<evidence type="ECO:0000313" key="3">
    <source>
        <dbReference type="Proteomes" id="UP001515943"/>
    </source>
</evidence>
<name>A0ABX1FGE6_9PSEU</name>
<dbReference type="PANTHER" id="PTHR33164:SF43">
    <property type="entry name" value="HTH-TYPE TRANSCRIPTIONAL REPRESSOR YETL"/>
    <property type="match status" value="1"/>
</dbReference>
<keyword evidence="3" id="KW-1185">Reference proteome</keyword>
<comment type="caution">
    <text evidence="2">The sequence shown here is derived from an EMBL/GenBank/DDBJ whole genome shotgun (WGS) entry which is preliminary data.</text>
</comment>
<dbReference type="PROSITE" id="PS50995">
    <property type="entry name" value="HTH_MARR_2"/>
    <property type="match status" value="1"/>
</dbReference>
<gene>
    <name evidence="2" type="ORF">FXN61_14790</name>
</gene>
<dbReference type="InterPro" id="IPR039422">
    <property type="entry name" value="MarR/SlyA-like"/>
</dbReference>